<feature type="compositionally biased region" description="Polar residues" evidence="1">
    <location>
        <begin position="134"/>
        <end position="145"/>
    </location>
</feature>
<evidence type="ECO:0000256" key="1">
    <source>
        <dbReference type="SAM" id="MobiDB-lite"/>
    </source>
</evidence>
<dbReference type="Proteomes" id="UP001153269">
    <property type="component" value="Unassembled WGS sequence"/>
</dbReference>
<sequence length="154" mass="16786">MRLLQWKLSVGLQESERSCRGNCESEHVGASQERPGRKEKAWVLFQIKTPRAESGGVWRLGAVLGPGRSLGFTILGRCWQGGGRLCVLGATGYPAPSGYEPGFGSYEEVWCAQGPDEDPGRRRARRDGEAGDSSCFTSATGNDDSFQGKFREEP</sequence>
<dbReference type="EMBL" id="CADEAL010001902">
    <property type="protein sequence ID" value="CAB1436555.1"/>
    <property type="molecule type" value="Genomic_DNA"/>
</dbReference>
<proteinExistence type="predicted"/>
<organism evidence="2 3">
    <name type="scientific">Pleuronectes platessa</name>
    <name type="common">European plaice</name>
    <dbReference type="NCBI Taxonomy" id="8262"/>
    <lineage>
        <taxon>Eukaryota</taxon>
        <taxon>Metazoa</taxon>
        <taxon>Chordata</taxon>
        <taxon>Craniata</taxon>
        <taxon>Vertebrata</taxon>
        <taxon>Euteleostomi</taxon>
        <taxon>Actinopterygii</taxon>
        <taxon>Neopterygii</taxon>
        <taxon>Teleostei</taxon>
        <taxon>Neoteleostei</taxon>
        <taxon>Acanthomorphata</taxon>
        <taxon>Carangaria</taxon>
        <taxon>Pleuronectiformes</taxon>
        <taxon>Pleuronectoidei</taxon>
        <taxon>Pleuronectidae</taxon>
        <taxon>Pleuronectes</taxon>
    </lineage>
</organism>
<evidence type="ECO:0000313" key="3">
    <source>
        <dbReference type="Proteomes" id="UP001153269"/>
    </source>
</evidence>
<accession>A0A9N7UT14</accession>
<dbReference type="AlphaFoldDB" id="A0A9N7UT14"/>
<evidence type="ECO:0000313" key="2">
    <source>
        <dbReference type="EMBL" id="CAB1436555.1"/>
    </source>
</evidence>
<gene>
    <name evidence="2" type="ORF">PLEPLA_LOCUS24588</name>
</gene>
<name>A0A9N7UT14_PLEPL</name>
<comment type="caution">
    <text evidence="2">The sequence shown here is derived from an EMBL/GenBank/DDBJ whole genome shotgun (WGS) entry which is preliminary data.</text>
</comment>
<reference evidence="2" key="1">
    <citation type="submission" date="2020-03" db="EMBL/GenBank/DDBJ databases">
        <authorList>
            <person name="Weist P."/>
        </authorList>
    </citation>
    <scope>NUCLEOTIDE SEQUENCE</scope>
</reference>
<feature type="compositionally biased region" description="Basic and acidic residues" evidence="1">
    <location>
        <begin position="118"/>
        <end position="129"/>
    </location>
</feature>
<keyword evidence="3" id="KW-1185">Reference proteome</keyword>
<protein>
    <submittedName>
        <fullName evidence="2">Uncharacterized protein</fullName>
    </submittedName>
</protein>
<feature type="region of interest" description="Disordered" evidence="1">
    <location>
        <begin position="110"/>
        <end position="154"/>
    </location>
</feature>